<sequence length="139" mass="16479">MSMYFASSSQSPCCAPSSLFFPQLQHFLARQEILTEGKENLKMIQVILKTDGHSWITCPLYSSDDSDECSEMDSEEEREYKMIKKRRAKKRKRERKKKKRVWEVQVHPSRDSTIQKMRLLGKHELHGQQKKSKKMKTRT</sequence>
<feature type="compositionally biased region" description="Basic residues" evidence="1">
    <location>
        <begin position="85"/>
        <end position="100"/>
    </location>
</feature>
<dbReference type="EMBL" id="HBGN01019497">
    <property type="protein sequence ID" value="CAD9332627.1"/>
    <property type="molecule type" value="Transcribed_RNA"/>
</dbReference>
<organism evidence="2">
    <name type="scientific">Ditylum brightwellii</name>
    <dbReference type="NCBI Taxonomy" id="49249"/>
    <lineage>
        <taxon>Eukaryota</taxon>
        <taxon>Sar</taxon>
        <taxon>Stramenopiles</taxon>
        <taxon>Ochrophyta</taxon>
        <taxon>Bacillariophyta</taxon>
        <taxon>Mediophyceae</taxon>
        <taxon>Lithodesmiophycidae</taxon>
        <taxon>Lithodesmiales</taxon>
        <taxon>Lithodesmiaceae</taxon>
        <taxon>Ditylum</taxon>
    </lineage>
</organism>
<feature type="compositionally biased region" description="Basic residues" evidence="1">
    <location>
        <begin position="128"/>
        <end position="139"/>
    </location>
</feature>
<evidence type="ECO:0000256" key="1">
    <source>
        <dbReference type="SAM" id="MobiDB-lite"/>
    </source>
</evidence>
<accession>A0A7S1ZA48</accession>
<name>A0A7S1ZA48_9STRA</name>
<feature type="region of interest" description="Disordered" evidence="1">
    <location>
        <begin position="85"/>
        <end position="139"/>
    </location>
</feature>
<gene>
    <name evidence="2" type="ORF">DBRI1063_LOCUS12407</name>
</gene>
<reference evidence="2" key="1">
    <citation type="submission" date="2021-01" db="EMBL/GenBank/DDBJ databases">
        <authorList>
            <person name="Corre E."/>
            <person name="Pelletier E."/>
            <person name="Niang G."/>
            <person name="Scheremetjew M."/>
            <person name="Finn R."/>
            <person name="Kale V."/>
            <person name="Holt S."/>
            <person name="Cochrane G."/>
            <person name="Meng A."/>
            <person name="Brown T."/>
            <person name="Cohen L."/>
        </authorList>
    </citation>
    <scope>NUCLEOTIDE SEQUENCE</scope>
    <source>
        <strain evidence="2">Pop2</strain>
    </source>
</reference>
<evidence type="ECO:0000313" key="2">
    <source>
        <dbReference type="EMBL" id="CAD9332627.1"/>
    </source>
</evidence>
<dbReference type="AlphaFoldDB" id="A0A7S1ZA48"/>
<proteinExistence type="predicted"/>
<protein>
    <submittedName>
        <fullName evidence="2">Uncharacterized protein</fullName>
    </submittedName>
</protein>